<accession>A0A1M5ILH2</accession>
<organism evidence="1 2">
    <name type="scientific">Bradyrhizobium erythrophlei</name>
    <dbReference type="NCBI Taxonomy" id="1437360"/>
    <lineage>
        <taxon>Bacteria</taxon>
        <taxon>Pseudomonadati</taxon>
        <taxon>Pseudomonadota</taxon>
        <taxon>Alphaproteobacteria</taxon>
        <taxon>Hyphomicrobiales</taxon>
        <taxon>Nitrobacteraceae</taxon>
        <taxon>Bradyrhizobium</taxon>
    </lineage>
</organism>
<dbReference type="Proteomes" id="UP000189796">
    <property type="component" value="Chromosome I"/>
</dbReference>
<dbReference type="Pfam" id="PF07704">
    <property type="entry name" value="PSK_trans_fac"/>
    <property type="match status" value="1"/>
</dbReference>
<gene>
    <name evidence="1" type="ORF">SAMN05443248_1037</name>
</gene>
<evidence type="ECO:0000313" key="2">
    <source>
        <dbReference type="Proteomes" id="UP000189796"/>
    </source>
</evidence>
<protein>
    <submittedName>
        <fullName evidence="1">Antitoxin VapB</fullName>
    </submittedName>
</protein>
<dbReference type="RefSeq" id="WP_079607077.1">
    <property type="nucleotide sequence ID" value="NZ_LT670817.1"/>
</dbReference>
<name>A0A1M5ILH2_9BRAD</name>
<sequence length="83" mass="9230">MHLNIKNDEAHKLATELAELTGESLTSAVTLALRERLARERRRRRTDRIAARLMKIGSQFAALADTGRGPDEILGYDDDGLPT</sequence>
<dbReference type="OrthoDB" id="495439at2"/>
<reference evidence="1 2" key="1">
    <citation type="submission" date="2016-11" db="EMBL/GenBank/DDBJ databases">
        <authorList>
            <person name="Jaros S."/>
            <person name="Januszkiewicz K."/>
            <person name="Wedrychowicz H."/>
        </authorList>
    </citation>
    <scope>NUCLEOTIDE SEQUENCE [LARGE SCALE GENOMIC DNA]</scope>
    <source>
        <strain evidence="1 2">GAS138</strain>
    </source>
</reference>
<dbReference type="EMBL" id="LT670817">
    <property type="protein sequence ID" value="SHG29204.1"/>
    <property type="molecule type" value="Genomic_DNA"/>
</dbReference>
<proteinExistence type="predicted"/>
<dbReference type="AlphaFoldDB" id="A0A1M5ILH2"/>
<dbReference type="InterPro" id="IPR011660">
    <property type="entry name" value="VapB-like"/>
</dbReference>
<evidence type="ECO:0000313" key="1">
    <source>
        <dbReference type="EMBL" id="SHG29204.1"/>
    </source>
</evidence>